<sequence length="190" mass="20317">MLRADGYLANWGNRRSNRQVSGTGYGGGPENSSSSNPRNWGTNDKNRGIESGGGMTMTGIGGGVSRGGSWNYTTRATDLGFSGLSMENFGGSHGGEKTQGSKNEMGFAGFTASQTEPTTTKPIDLDSLVSPNSSLVEPATQEYRASPNTEEVVRQGEPPLTPEAPISFRLQRDRRPLSHLRDYVEDLGIV</sequence>
<proteinExistence type="predicted"/>
<keyword evidence="3" id="KW-1185">Reference proteome</keyword>
<protein>
    <submittedName>
        <fullName evidence="2">Uncharacterized protein</fullName>
    </submittedName>
</protein>
<accession>A0A9Q1GSS6</accession>
<gene>
    <name evidence="2" type="ORF">Cgig2_008941</name>
</gene>
<organism evidence="2 3">
    <name type="scientific">Carnegiea gigantea</name>
    <dbReference type="NCBI Taxonomy" id="171969"/>
    <lineage>
        <taxon>Eukaryota</taxon>
        <taxon>Viridiplantae</taxon>
        <taxon>Streptophyta</taxon>
        <taxon>Embryophyta</taxon>
        <taxon>Tracheophyta</taxon>
        <taxon>Spermatophyta</taxon>
        <taxon>Magnoliopsida</taxon>
        <taxon>eudicotyledons</taxon>
        <taxon>Gunneridae</taxon>
        <taxon>Pentapetalae</taxon>
        <taxon>Caryophyllales</taxon>
        <taxon>Cactineae</taxon>
        <taxon>Cactaceae</taxon>
        <taxon>Cactoideae</taxon>
        <taxon>Echinocereeae</taxon>
        <taxon>Carnegiea</taxon>
    </lineage>
</organism>
<evidence type="ECO:0000256" key="1">
    <source>
        <dbReference type="SAM" id="MobiDB-lite"/>
    </source>
</evidence>
<name>A0A9Q1GSS6_9CARY</name>
<evidence type="ECO:0000313" key="2">
    <source>
        <dbReference type="EMBL" id="KAJ8427072.1"/>
    </source>
</evidence>
<evidence type="ECO:0000313" key="3">
    <source>
        <dbReference type="Proteomes" id="UP001153076"/>
    </source>
</evidence>
<comment type="caution">
    <text evidence="2">The sequence shown here is derived from an EMBL/GenBank/DDBJ whole genome shotgun (WGS) entry which is preliminary data.</text>
</comment>
<feature type="region of interest" description="Disordered" evidence="1">
    <location>
        <begin position="137"/>
        <end position="164"/>
    </location>
</feature>
<reference evidence="2" key="1">
    <citation type="submission" date="2022-04" db="EMBL/GenBank/DDBJ databases">
        <title>Carnegiea gigantea Genome sequencing and assembly v2.</title>
        <authorList>
            <person name="Copetti D."/>
            <person name="Sanderson M.J."/>
            <person name="Burquez A."/>
            <person name="Wojciechowski M.F."/>
        </authorList>
    </citation>
    <scope>NUCLEOTIDE SEQUENCE</scope>
    <source>
        <strain evidence="2">SGP5-SGP5p</strain>
        <tissue evidence="2">Aerial part</tissue>
    </source>
</reference>
<dbReference type="Proteomes" id="UP001153076">
    <property type="component" value="Unassembled WGS sequence"/>
</dbReference>
<dbReference type="AlphaFoldDB" id="A0A9Q1GSS6"/>
<feature type="region of interest" description="Disordered" evidence="1">
    <location>
        <begin position="1"/>
        <end position="54"/>
    </location>
</feature>
<dbReference type="EMBL" id="JAKOGI010001193">
    <property type="protein sequence ID" value="KAJ8427072.1"/>
    <property type="molecule type" value="Genomic_DNA"/>
</dbReference>